<protein>
    <submittedName>
        <fullName evidence="2">Uncharacterized protein</fullName>
    </submittedName>
</protein>
<keyword evidence="3" id="KW-1185">Reference proteome</keyword>
<name>A0ABS0D915_9NOCA</name>
<evidence type="ECO:0000256" key="1">
    <source>
        <dbReference type="SAM" id="Phobius"/>
    </source>
</evidence>
<keyword evidence="1" id="KW-0472">Membrane</keyword>
<dbReference type="EMBL" id="JADLQN010000001">
    <property type="protein sequence ID" value="MBF6354967.1"/>
    <property type="molecule type" value="Genomic_DNA"/>
</dbReference>
<feature type="transmembrane region" description="Helical" evidence="1">
    <location>
        <begin position="13"/>
        <end position="32"/>
    </location>
</feature>
<reference evidence="2 3" key="1">
    <citation type="submission" date="2020-10" db="EMBL/GenBank/DDBJ databases">
        <title>Identification of Nocardia species via Next-generation sequencing and recognition of intraspecies genetic diversity.</title>
        <authorList>
            <person name="Li P."/>
            <person name="Li P."/>
            <person name="Lu B."/>
        </authorList>
    </citation>
    <scope>NUCLEOTIDE SEQUENCE [LARGE SCALE GENOMIC DNA]</scope>
    <source>
        <strain evidence="2 3">BJ06-0143</strain>
    </source>
</reference>
<keyword evidence="1" id="KW-1133">Transmembrane helix</keyword>
<proteinExistence type="predicted"/>
<comment type="caution">
    <text evidence="2">The sequence shown here is derived from an EMBL/GenBank/DDBJ whole genome shotgun (WGS) entry which is preliminary data.</text>
</comment>
<organism evidence="2 3">
    <name type="scientific">Nocardia higoensis</name>
    <dbReference type="NCBI Taxonomy" id="228599"/>
    <lineage>
        <taxon>Bacteria</taxon>
        <taxon>Bacillati</taxon>
        <taxon>Actinomycetota</taxon>
        <taxon>Actinomycetes</taxon>
        <taxon>Mycobacteriales</taxon>
        <taxon>Nocardiaceae</taxon>
        <taxon>Nocardia</taxon>
    </lineage>
</organism>
<keyword evidence="1" id="KW-0812">Transmembrane</keyword>
<evidence type="ECO:0000313" key="2">
    <source>
        <dbReference type="EMBL" id="MBF6354967.1"/>
    </source>
</evidence>
<sequence length="72" mass="8456">MSKRITARTVWRYFMRGFLLYGAGVGGLMPCYDEWLRRSQDEELADALGHAAQWDWSVPHRWYDAAHGPRQN</sequence>
<dbReference type="RefSeq" id="WP_195001635.1">
    <property type="nucleotide sequence ID" value="NZ_JADLQN010000001.1"/>
</dbReference>
<accession>A0ABS0D915</accession>
<evidence type="ECO:0000313" key="3">
    <source>
        <dbReference type="Proteomes" id="UP000707731"/>
    </source>
</evidence>
<gene>
    <name evidence="2" type="ORF">IU449_10495</name>
</gene>
<dbReference type="Proteomes" id="UP000707731">
    <property type="component" value="Unassembled WGS sequence"/>
</dbReference>